<proteinExistence type="predicted"/>
<evidence type="ECO:0000313" key="2">
    <source>
        <dbReference type="Proteomes" id="UP001552299"/>
    </source>
</evidence>
<dbReference type="Proteomes" id="UP001552299">
    <property type="component" value="Unassembled WGS sequence"/>
</dbReference>
<accession>A0ABD0UI63</accession>
<reference evidence="1 2" key="1">
    <citation type="journal article" date="2024" name="Plant Biotechnol. J.">
        <title>Dendrobium thyrsiflorum genome and its molecular insights into genes involved in important horticultural traits.</title>
        <authorList>
            <person name="Chen B."/>
            <person name="Wang J.Y."/>
            <person name="Zheng P.J."/>
            <person name="Li K.L."/>
            <person name="Liang Y.M."/>
            <person name="Chen X.F."/>
            <person name="Zhang C."/>
            <person name="Zhao X."/>
            <person name="He X."/>
            <person name="Zhang G.Q."/>
            <person name="Liu Z.J."/>
            <person name="Xu Q."/>
        </authorList>
    </citation>
    <scope>NUCLEOTIDE SEQUENCE [LARGE SCALE GENOMIC DNA]</scope>
    <source>
        <strain evidence="1">GZMU011</strain>
    </source>
</reference>
<name>A0ABD0UI63_DENTH</name>
<sequence>MESRALTAICIMNLIIDASSSVSILRKRYIEKEEWGMQSTKTIEHLNDCTQQSRLSDKCFKKFMCRGILCHHVNISFKYPWSPPLYDFISLMCSINNLKVQFEGSMTITPELKRVPLLPVALISGIVKRKSMFLRTRRISYPSDLFDLPPCSFKAILVMAADCFVNKDYEVSDRDQQIIKNSPLCSNGSDNSHDPIGNLSFCIKTCKSGLYNQMFPFLATRCLHEKRFGIGRQSVTRRTSAGSWPSLESTESLAAACCKCNRAISLVQLPVLLQGSLTATRPNCDLLGTFGFGRFWQEGSSDSSSSSIHSG</sequence>
<comment type="caution">
    <text evidence="1">The sequence shown here is derived from an EMBL/GenBank/DDBJ whole genome shotgun (WGS) entry which is preliminary data.</text>
</comment>
<gene>
    <name evidence="1" type="ORF">M5K25_020792</name>
</gene>
<dbReference type="EMBL" id="JANQDX010000016">
    <property type="protein sequence ID" value="KAL0909883.1"/>
    <property type="molecule type" value="Genomic_DNA"/>
</dbReference>
<organism evidence="1 2">
    <name type="scientific">Dendrobium thyrsiflorum</name>
    <name type="common">Pinecone-like raceme dendrobium</name>
    <name type="synonym">Orchid</name>
    <dbReference type="NCBI Taxonomy" id="117978"/>
    <lineage>
        <taxon>Eukaryota</taxon>
        <taxon>Viridiplantae</taxon>
        <taxon>Streptophyta</taxon>
        <taxon>Embryophyta</taxon>
        <taxon>Tracheophyta</taxon>
        <taxon>Spermatophyta</taxon>
        <taxon>Magnoliopsida</taxon>
        <taxon>Liliopsida</taxon>
        <taxon>Asparagales</taxon>
        <taxon>Orchidaceae</taxon>
        <taxon>Epidendroideae</taxon>
        <taxon>Malaxideae</taxon>
        <taxon>Dendrobiinae</taxon>
        <taxon>Dendrobium</taxon>
    </lineage>
</organism>
<keyword evidence="2" id="KW-1185">Reference proteome</keyword>
<protein>
    <submittedName>
        <fullName evidence="1">Uncharacterized protein</fullName>
    </submittedName>
</protein>
<evidence type="ECO:0000313" key="1">
    <source>
        <dbReference type="EMBL" id="KAL0909883.1"/>
    </source>
</evidence>
<dbReference type="AlphaFoldDB" id="A0ABD0UI63"/>